<dbReference type="InterPro" id="IPR012337">
    <property type="entry name" value="RNaseH-like_sf"/>
</dbReference>
<dbReference type="PANTHER" id="PTHR42648">
    <property type="entry name" value="TRANSPOSASE, PUTATIVE-RELATED"/>
    <property type="match status" value="1"/>
</dbReference>
<dbReference type="EMBL" id="BKCJ010111007">
    <property type="protein sequence ID" value="GEX48392.1"/>
    <property type="molecule type" value="Genomic_DNA"/>
</dbReference>
<gene>
    <name evidence="4" type="ORF">Tci_320367</name>
</gene>
<accession>A0A699H5H3</accession>
<comment type="caution">
    <text evidence="4">The sequence shown here is derived from an EMBL/GenBank/DDBJ whole genome shotgun (WGS) entry which is preliminary data.</text>
</comment>
<feature type="coiled-coil region" evidence="1">
    <location>
        <begin position="713"/>
        <end position="740"/>
    </location>
</feature>
<dbReference type="GO" id="GO:0003676">
    <property type="term" value="F:nucleic acid binding"/>
    <property type="evidence" value="ECO:0007669"/>
    <property type="project" value="InterPro"/>
</dbReference>
<feature type="compositionally biased region" description="Acidic residues" evidence="2">
    <location>
        <begin position="299"/>
        <end position="313"/>
    </location>
</feature>
<evidence type="ECO:0000256" key="2">
    <source>
        <dbReference type="SAM" id="MobiDB-lite"/>
    </source>
</evidence>
<dbReference type="InterPro" id="IPR039537">
    <property type="entry name" value="Retrotran_Ty1/copia-like"/>
</dbReference>
<evidence type="ECO:0000256" key="1">
    <source>
        <dbReference type="SAM" id="Coils"/>
    </source>
</evidence>
<dbReference type="PROSITE" id="PS50994">
    <property type="entry name" value="INTEGRASE"/>
    <property type="match status" value="1"/>
</dbReference>
<feature type="compositionally biased region" description="Low complexity" evidence="2">
    <location>
        <begin position="656"/>
        <end position="666"/>
    </location>
</feature>
<dbReference type="Gene3D" id="3.30.420.10">
    <property type="entry name" value="Ribonuclease H-like superfamily/Ribonuclease H"/>
    <property type="match status" value="1"/>
</dbReference>
<feature type="region of interest" description="Disordered" evidence="2">
    <location>
        <begin position="868"/>
        <end position="929"/>
    </location>
</feature>
<feature type="region of interest" description="Disordered" evidence="2">
    <location>
        <begin position="640"/>
        <end position="693"/>
    </location>
</feature>
<dbReference type="InterPro" id="IPR036397">
    <property type="entry name" value="RNaseH_sf"/>
</dbReference>
<proteinExistence type="predicted"/>
<feature type="compositionally biased region" description="Low complexity" evidence="2">
    <location>
        <begin position="327"/>
        <end position="337"/>
    </location>
</feature>
<reference evidence="4" key="1">
    <citation type="journal article" date="2019" name="Sci. Rep.">
        <title>Draft genome of Tanacetum cinerariifolium, the natural source of mosquito coil.</title>
        <authorList>
            <person name="Yamashiro T."/>
            <person name="Shiraishi A."/>
            <person name="Satake H."/>
            <person name="Nakayama K."/>
        </authorList>
    </citation>
    <scope>NUCLEOTIDE SEQUENCE</scope>
</reference>
<dbReference type="InterPro" id="IPR001584">
    <property type="entry name" value="Integrase_cat-core"/>
</dbReference>
<protein>
    <submittedName>
        <fullName evidence="4">Putative ribonuclease H-like domain-containing protein</fullName>
    </submittedName>
</protein>
<dbReference type="AlphaFoldDB" id="A0A699H5H3"/>
<name>A0A699H5H3_TANCI</name>
<dbReference type="GO" id="GO:0015074">
    <property type="term" value="P:DNA integration"/>
    <property type="evidence" value="ECO:0007669"/>
    <property type="project" value="InterPro"/>
</dbReference>
<feature type="domain" description="Integrase catalytic" evidence="3">
    <location>
        <begin position="1"/>
        <end position="184"/>
    </location>
</feature>
<feature type="region of interest" description="Disordered" evidence="2">
    <location>
        <begin position="279"/>
        <end position="340"/>
    </location>
</feature>
<dbReference type="Pfam" id="PF25597">
    <property type="entry name" value="SH3_retrovirus"/>
    <property type="match status" value="1"/>
</dbReference>
<dbReference type="SUPFAM" id="SSF53098">
    <property type="entry name" value="Ribonuclease H-like"/>
    <property type="match status" value="1"/>
</dbReference>
<feature type="compositionally biased region" description="Basic and acidic residues" evidence="2">
    <location>
        <begin position="314"/>
        <end position="326"/>
    </location>
</feature>
<dbReference type="InterPro" id="IPR057670">
    <property type="entry name" value="SH3_retrovirus"/>
</dbReference>
<feature type="compositionally biased region" description="Basic residues" evidence="2">
    <location>
        <begin position="667"/>
        <end position="677"/>
    </location>
</feature>
<keyword evidence="1" id="KW-0175">Coiled coil</keyword>
<dbReference type="PANTHER" id="PTHR42648:SF32">
    <property type="entry name" value="RIBONUCLEASE H-LIKE DOMAIN, GAG-PRE-INTEGRASE DOMAIN PROTEIN-RELATED"/>
    <property type="match status" value="1"/>
</dbReference>
<sequence>MTGNRSYLIDYKEIDGGFFAFRGNSKGGKITKKGKIRTDFKLTDESHVLLKVPRKDNMYSVDLKNVVPKRGKENLIDLRVKVIRCDNGTEFKNRVMNQFCEIKGIKREFSVARTPQQNGVAESKNRSLIEAARTMLVDSKLPTTFGAEAFNTACYMVLVIKPHNKILYEIFLGRKSALSFMRPFRYPVIILNTIDHLGKFNGKADEGFFVGYSTNSKAFRVFNDRTRIVEENLHVKFSKNTPNIAGSTKVCDNVGKTRVETVPDKDYILLPLWTQDPPFSSSSKDSLGAGFKPSGEEEKKDDEDLGNEDSEDPSTEKPRVNQEKDANVNNTNNINIVSPSDNVAGIEDNVVDENIVYRCANDLNIPDLEEIGRFGYAKDDDSRADMNNLDTYFQVRHVPTTRIHKDHPLNQIIGDLQSATQTRQMTKNLKEYGWMSKVLFYGKIEEEVYVCQPHGFEDIDFPDRVYKVEKAFYGLHQALRSCDYAGASLDRKSTTVGFQFLDCRLIPWQCKKQTVVANSITEVEYVAASSCCGQVLWIQNQLLNYRKKVIITEATIRRDLYLKDAEAVDCLPNAEIFEQLTLMGFVQVFLDKQVDGMSKYNAIYVIPSHTKKVFGNMKRVGKGFSSRETPLFPTMMVQTQEDMGEPSAHPTDPHHTPTITQPSTSKPQKKQKPKKPRRQDTKKTQSSGPTTNVEDEVLMRKMFLNIPMIHCIVTAQAHEIDNLKRRVKKLERRQKSKTHRMKRLVYLQKWNPLMKRVWVRKSKTHRMKRLVYIKVESSDEESLEDQGRFDDQEMFDTGVLDDEKGVVEKEVVDKEVSVVEEVNADSITTFVSAAATTTTAAITPTISMDEITLAKVLIEIKTSRPKAKGIVMQEPSETPTPTPTPIVSSKQPSKVQDKGKGIMVKPRTPLKKKAQISLDEELASKQQAKEEKEQERIRLQAEEQEQLTDVEKDRLFMEFLEKRKKFFAAKRAEEKINRPPTQAQQRSLMYTYLKNMDGWKSKALKSKSFVEIQKLFDKAMARINNFIDFRTALVEESTKKDKNTLYYLLAEKMYPLTHHTLYQMFNDVKLQIDYECEMAYELLRLVKKQLKKDYVPE</sequence>
<evidence type="ECO:0000259" key="3">
    <source>
        <dbReference type="PROSITE" id="PS50994"/>
    </source>
</evidence>
<dbReference type="CDD" id="cd09272">
    <property type="entry name" value="RNase_HI_RT_Ty1"/>
    <property type="match status" value="1"/>
</dbReference>
<evidence type="ECO:0000313" key="4">
    <source>
        <dbReference type="EMBL" id="GEX48392.1"/>
    </source>
</evidence>
<organism evidence="4">
    <name type="scientific">Tanacetum cinerariifolium</name>
    <name type="common">Dalmatian daisy</name>
    <name type="synonym">Chrysanthemum cinerariifolium</name>
    <dbReference type="NCBI Taxonomy" id="118510"/>
    <lineage>
        <taxon>Eukaryota</taxon>
        <taxon>Viridiplantae</taxon>
        <taxon>Streptophyta</taxon>
        <taxon>Embryophyta</taxon>
        <taxon>Tracheophyta</taxon>
        <taxon>Spermatophyta</taxon>
        <taxon>Magnoliopsida</taxon>
        <taxon>eudicotyledons</taxon>
        <taxon>Gunneridae</taxon>
        <taxon>Pentapetalae</taxon>
        <taxon>asterids</taxon>
        <taxon>campanulids</taxon>
        <taxon>Asterales</taxon>
        <taxon>Asteraceae</taxon>
        <taxon>Asteroideae</taxon>
        <taxon>Anthemideae</taxon>
        <taxon>Anthemidinae</taxon>
        <taxon>Tanacetum</taxon>
    </lineage>
</organism>